<evidence type="ECO:0000259" key="11">
    <source>
        <dbReference type="Pfam" id="PF13877"/>
    </source>
</evidence>
<feature type="domain" description="RNA-polymerase II-associated protein 3-like C-terminal" evidence="11">
    <location>
        <begin position="112"/>
        <end position="198"/>
    </location>
</feature>
<evidence type="ECO:0000256" key="8">
    <source>
        <dbReference type="ARBA" id="ARBA00023069"/>
    </source>
</evidence>
<keyword evidence="5" id="KW-0963">Cytoplasm</keyword>
<comment type="similarity">
    <text evidence="10">Belongs to the DNAAF19/PR46b family.</text>
</comment>
<evidence type="ECO:0000313" key="14">
    <source>
        <dbReference type="Proteomes" id="UP000694569"/>
    </source>
</evidence>
<proteinExistence type="inferred from homology"/>
<evidence type="ECO:0000256" key="7">
    <source>
        <dbReference type="ARBA" id="ARBA00022846"/>
    </source>
</evidence>
<reference evidence="13" key="2">
    <citation type="submission" date="2025-09" db="UniProtKB">
        <authorList>
            <consortium name="Ensembl"/>
        </authorList>
    </citation>
    <scope>IDENTIFICATION</scope>
</reference>
<evidence type="ECO:0000256" key="4">
    <source>
        <dbReference type="ARBA" id="ARBA00011738"/>
    </source>
</evidence>
<evidence type="ECO:0000256" key="5">
    <source>
        <dbReference type="ARBA" id="ARBA00022490"/>
    </source>
</evidence>
<accession>A0A8C5QHL7</accession>
<dbReference type="GO" id="GO:0031514">
    <property type="term" value="C:motile cilium"/>
    <property type="evidence" value="ECO:0007669"/>
    <property type="project" value="UniProtKB-SubCell"/>
</dbReference>
<keyword evidence="6" id="KW-0970">Cilium biogenesis/degradation</keyword>
<dbReference type="InterPro" id="IPR042422">
    <property type="entry name" value="CC103"/>
</dbReference>
<comment type="function">
    <text evidence="1">Dynein-attachment factor required for cilia motility.</text>
</comment>
<gene>
    <name evidence="13" type="primary">CCDC103</name>
    <name evidence="13" type="synonym">DNAAF19</name>
</gene>
<evidence type="ECO:0000256" key="9">
    <source>
        <dbReference type="ARBA" id="ARBA00023273"/>
    </source>
</evidence>
<dbReference type="OrthoDB" id="447931at2759"/>
<evidence type="ECO:0000256" key="6">
    <source>
        <dbReference type="ARBA" id="ARBA00022794"/>
    </source>
</evidence>
<dbReference type="GO" id="GO:0036159">
    <property type="term" value="P:inner dynein arm assembly"/>
    <property type="evidence" value="ECO:0007669"/>
    <property type="project" value="TreeGrafter"/>
</dbReference>
<dbReference type="InterPro" id="IPR025986">
    <property type="entry name" value="RPAP3-like_C"/>
</dbReference>
<name>A0A8C5QHL7_9ANUR</name>
<evidence type="ECO:0000256" key="1">
    <source>
        <dbReference type="ARBA" id="ARBA00004048"/>
    </source>
</evidence>
<keyword evidence="8" id="KW-0969">Cilium</keyword>
<keyword evidence="9" id="KW-0966">Cell projection</keyword>
<keyword evidence="7" id="KW-0282">Flagellum</keyword>
<dbReference type="AlphaFoldDB" id="A0A8C5QHL7"/>
<dbReference type="GO" id="GO:0003351">
    <property type="term" value="P:epithelial cilium movement involved in extracellular fluid movement"/>
    <property type="evidence" value="ECO:0007669"/>
    <property type="project" value="TreeGrafter"/>
</dbReference>
<keyword evidence="14" id="KW-1185">Reference proteome</keyword>
<organism evidence="13 14">
    <name type="scientific">Leptobrachium leishanense</name>
    <name type="common">Leishan spiny toad</name>
    <dbReference type="NCBI Taxonomy" id="445787"/>
    <lineage>
        <taxon>Eukaryota</taxon>
        <taxon>Metazoa</taxon>
        <taxon>Chordata</taxon>
        <taxon>Craniata</taxon>
        <taxon>Vertebrata</taxon>
        <taxon>Euteleostomi</taxon>
        <taxon>Amphibia</taxon>
        <taxon>Batrachia</taxon>
        <taxon>Anura</taxon>
        <taxon>Pelobatoidea</taxon>
        <taxon>Megophryidae</taxon>
        <taxon>Leptobrachium</taxon>
    </lineage>
</organism>
<evidence type="ECO:0000259" key="12">
    <source>
        <dbReference type="Pfam" id="PF15867"/>
    </source>
</evidence>
<dbReference type="GeneTree" id="ENSGT00390000004038"/>
<evidence type="ECO:0000256" key="10">
    <source>
        <dbReference type="ARBA" id="ARBA00049986"/>
    </source>
</evidence>
<feature type="domain" description="Dynein attachment factor N-terminal" evidence="12">
    <location>
        <begin position="21"/>
        <end position="88"/>
    </location>
</feature>
<dbReference type="PANTHER" id="PTHR28572">
    <property type="entry name" value="COILED-COIL DOMAIN-CONTAINING PROTEIN 103"/>
    <property type="match status" value="1"/>
</dbReference>
<evidence type="ECO:0000256" key="3">
    <source>
        <dbReference type="ARBA" id="ARBA00004496"/>
    </source>
</evidence>
<dbReference type="Ensembl" id="ENSLLET00000038081.1">
    <property type="protein sequence ID" value="ENSLLEP00000036664.1"/>
    <property type="gene ID" value="ENSLLEG00000023227.1"/>
</dbReference>
<comment type="subunit">
    <text evidence="4">Homodimer.</text>
</comment>
<sequence length="240" mass="27551">MTTEEARAILVSTAMSNPEILDFRELEKELALAVAADQKYKRENDAKFRAIHQKVSSYEEFRDIVLASHLKPLEKKDKFGMERNQPWNPAAASNVCTSESTCLLIQDSQSEPMTAFEFSREWRRLGAEKRYDFLLRLKAGRLSQLFHAEVCSGLLGEFLSVLEENVQVADKGEVLKILSSLANTQRFDLNLIFLSRAEEECCKKLFKKLQTFSDTEECKEAGYDKEEMLTKLKSLYNVNE</sequence>
<dbReference type="Pfam" id="PF13877">
    <property type="entry name" value="RPAP3_C"/>
    <property type="match status" value="1"/>
</dbReference>
<comment type="subcellular location">
    <subcellularLocation>
        <location evidence="2">Cell projection</location>
        <location evidence="2">Cilium</location>
        <location evidence="2">Flagellum</location>
    </subcellularLocation>
    <subcellularLocation>
        <location evidence="3">Cytoplasm</location>
    </subcellularLocation>
</comment>
<dbReference type="GO" id="GO:0005576">
    <property type="term" value="C:extracellular region"/>
    <property type="evidence" value="ECO:0007669"/>
    <property type="project" value="GOC"/>
</dbReference>
<dbReference type="PANTHER" id="PTHR28572:SF1">
    <property type="entry name" value="COILED-COIL DOMAIN-CONTAINING PROTEIN 103"/>
    <property type="match status" value="1"/>
</dbReference>
<dbReference type="InterPro" id="IPR031733">
    <property type="entry name" value="Dynein_attach_N"/>
</dbReference>
<evidence type="ECO:0000256" key="2">
    <source>
        <dbReference type="ARBA" id="ARBA00004230"/>
    </source>
</evidence>
<dbReference type="Proteomes" id="UP000694569">
    <property type="component" value="Unplaced"/>
</dbReference>
<dbReference type="Pfam" id="PF15867">
    <property type="entry name" value="Dynein_attach_N"/>
    <property type="match status" value="1"/>
</dbReference>
<reference evidence="13" key="1">
    <citation type="submission" date="2025-08" db="UniProtKB">
        <authorList>
            <consortium name="Ensembl"/>
        </authorList>
    </citation>
    <scope>IDENTIFICATION</scope>
</reference>
<dbReference type="GO" id="GO:0036157">
    <property type="term" value="C:outer dynein arm"/>
    <property type="evidence" value="ECO:0007669"/>
    <property type="project" value="InterPro"/>
</dbReference>
<dbReference type="GO" id="GO:0007368">
    <property type="term" value="P:determination of left/right symmetry"/>
    <property type="evidence" value="ECO:0007669"/>
    <property type="project" value="TreeGrafter"/>
</dbReference>
<evidence type="ECO:0000313" key="13">
    <source>
        <dbReference type="Ensembl" id="ENSLLEP00000036664.1"/>
    </source>
</evidence>
<protein>
    <submittedName>
        <fullName evidence="13">Coiled-coil domain containing 103</fullName>
    </submittedName>
</protein>